<evidence type="ECO:0000256" key="3">
    <source>
        <dbReference type="ARBA" id="ARBA00022753"/>
    </source>
</evidence>
<feature type="compositionally biased region" description="Basic and acidic residues" evidence="6">
    <location>
        <begin position="930"/>
        <end position="949"/>
    </location>
</feature>
<feature type="region of interest" description="Disordered" evidence="6">
    <location>
        <begin position="409"/>
        <end position="548"/>
    </location>
</feature>
<evidence type="ECO:0000313" key="11">
    <source>
        <dbReference type="Proteomes" id="UP000472277"/>
    </source>
</evidence>
<dbReference type="InterPro" id="IPR001715">
    <property type="entry name" value="CH_dom"/>
</dbReference>
<dbReference type="PANTHER" id="PTHR23167:SF42">
    <property type="entry name" value="EH DOMAIN-BINDING PROTEIN 1-LIKE PROTEIN 1"/>
    <property type="match status" value="1"/>
</dbReference>
<evidence type="ECO:0000256" key="1">
    <source>
        <dbReference type="ARBA" id="ARBA00004177"/>
    </source>
</evidence>
<feature type="region of interest" description="Disordered" evidence="6">
    <location>
        <begin position="1324"/>
        <end position="1347"/>
    </location>
</feature>
<dbReference type="SMART" id="SM00033">
    <property type="entry name" value="CH"/>
    <property type="match status" value="1"/>
</dbReference>
<feature type="region of interest" description="Disordered" evidence="6">
    <location>
        <begin position="886"/>
        <end position="1104"/>
    </location>
</feature>
<dbReference type="PROSITE" id="PS51840">
    <property type="entry name" value="C2_NT"/>
    <property type="match status" value="1"/>
</dbReference>
<evidence type="ECO:0000256" key="2">
    <source>
        <dbReference type="ARBA" id="ARBA00022553"/>
    </source>
</evidence>
<feature type="compositionally biased region" description="Basic and acidic residues" evidence="6">
    <location>
        <begin position="1270"/>
        <end position="1283"/>
    </location>
</feature>
<dbReference type="SUPFAM" id="SSF47576">
    <property type="entry name" value="Calponin-homology domain, CH-domain"/>
    <property type="match status" value="1"/>
</dbReference>
<feature type="compositionally biased region" description="Polar residues" evidence="6">
    <location>
        <begin position="480"/>
        <end position="492"/>
    </location>
</feature>
<comment type="subcellular location">
    <subcellularLocation>
        <location evidence="1">Endosome</location>
    </subcellularLocation>
</comment>
<feature type="compositionally biased region" description="Basic and acidic residues" evidence="6">
    <location>
        <begin position="960"/>
        <end position="969"/>
    </location>
</feature>
<keyword evidence="11" id="KW-1185">Reference proteome</keyword>
<dbReference type="FunFam" id="1.10.418.10:FF:000023">
    <property type="entry name" value="EH domain-binding protein 1 isoform X1"/>
    <property type="match status" value="1"/>
</dbReference>
<accession>A0A673YBJ4</accession>
<dbReference type="GeneTree" id="ENSGT00940000161027"/>
<feature type="compositionally biased region" description="Gly residues" evidence="6">
    <location>
        <begin position="2259"/>
        <end position="2269"/>
    </location>
</feature>
<feature type="compositionally biased region" description="Polar residues" evidence="6">
    <location>
        <begin position="2226"/>
        <end position="2239"/>
    </location>
</feature>
<feature type="region of interest" description="Disordered" evidence="6">
    <location>
        <begin position="179"/>
        <end position="299"/>
    </location>
</feature>
<keyword evidence="3" id="KW-0967">Endosome</keyword>
<feature type="region of interest" description="Disordered" evidence="6">
    <location>
        <begin position="2226"/>
        <end position="2364"/>
    </location>
</feature>
<evidence type="ECO:0000259" key="8">
    <source>
        <dbReference type="PROSITE" id="PS51840"/>
    </source>
</evidence>
<dbReference type="InterPro" id="IPR022735">
    <property type="entry name" value="bMERB_dom"/>
</dbReference>
<feature type="region of interest" description="Disordered" evidence="6">
    <location>
        <begin position="1182"/>
        <end position="1299"/>
    </location>
</feature>
<sequence>MTSVWKRLQRVGKKASKFQFVASYQELVLECTKKWQPDKVRVVWTRRNRRMCSKLHGWQPGIKNPYRGMVVWPVPENVDISLTLFRDPHSDVFEDKDWTFVIESETKGQRKVLASVDVNMKKFASPTPTQQDLTLKLKPLSVKVLEATLKLSLSCVFLREGKATDEDMQSLASLMSVKPTDIGNLDDFNESDEEDDRRSSAGASISKAAAAPPARPVRPPERRPSLKHPPVIACGKESGKAGTVPVLHSRPPLPVPLTPSPRLQTRSRHARSVPPSPEPPRPPVPPVPLVPSSSVPLEPLGPPVSSVPLGYLGPPVPSVPLGYLGPPVPSVPLEPLGPPVPSVPLGPLGPPVSLVPVFTRYQPPSVSSAPSLPAFTHYQPPALPKIFRPSSGSAPVSFLSSLPGALCGPAVDLKPRGVGQVAPDRPQLRPAEPLASGLSQHPSLPSDPQRARSNVFRPQIVSTHQRPSSPSIFSSAASPQDKNTVTALSQAEPSLPKPQLANTPPTSIRQREWGRPRPVSGPSGPSVSGLSPSYSCPSPRDSMAPVPLLTSPDLDALCDPHCPPPSIPFPKSSPPVKCLFSHNPPSPRSNNHCKRALAVAPLPKPVHLLPETVRASASAVLTASQSEIQRELNTLTEEEYHSPSTLGPKLSEKQSPSVSSETLPLALNRGDESLRSPRTAGTIRIANQQASASLERDRERRPESEIDVGLKDGRTIKGSGQDGSPATGIPGPTPTEVSESAELIPALPPPWPFSSPETEAPESTTPKEPSTNVLGAFCADNPPLAENKSGFKQTSNETKKVPYQPAKPEDSSPLTLDKTPFIADKPPLAEPELDFDDIVIETPDPAVTAGNLFLEDNAGEEGSKADTIKRSPFSILKTQMEHLDGGVEQEADVNSPAVPTSKMPTSKEHRPVDTQLLPEIVNTTCEDAAEEHAKGQEKPMEKKQEKQRPTPDFPCLYDLNKSDEDKEMMKNMAALEAGPPSLTSTPAESSSIHTQELPPLERKPIKAKRPSWAEEIMGCREEDKKQMTNQPQEEKASLSQADEHKSAPLDVQANRSEEESHSSQWNATKEEAGILEAHRGDTGCVQKERSSDHVSSEADTFPLSGSVSVDKTIEIDLLSNISNSIAIDKTMDATPGSLETPNMAEPPQYEVVEPMIQPSLTLETIAEDAVAQAEVPLWEALEEKAQDQKPEQDSGEETIKEEVLREERGEVDENMLVPDVESLKTGSDKAVKPEAGISRDEGHKKITSDESEVFQIPPTPEPTARSPESLLKETVVEEGKDSEPSTSPSTPPLHLPTKVFSSSTMKRSLQIDALVSLEAAISPAGESDLNEEDPCNMKRPPGTGAVEAEKPLWAALEEKTKEKGTEGVGMSTLEATKSTLQTGPSGQGSVAEIHLTEYLEDTPLPSPSKENRETDIYFDCDSSVELYTPSKEEAPIRLPKKKKNLYLGKCAVVNTEIEEGESESGSSVVGPGQADNERQLDPVWKKGSVDASDLSTREELEDEQVLGRLEQVPVAVQEEGLDVDVFMRALVRAVYRGYETVTSILQPSGLMMSNDDEVGEPDSRPLSPSEFEILPPEAFSDALEELPVMVTDSTPVQLTHKNETTEETGRLSLVETLCLAAVEQEMFKDPITKIEQEAKPLKESTKPHKETTKPVKESTEPLKESTEPLKESTEPLKESTEPLRKSTEPLKESTEPLKESTEPLKESTEPLKESTEPLRKSTAPLKESTEPLKESTEPLKESTEPLKESTEPLKESTEPLRKSTEPLKESTEPLKESTEALRKSTEALKESTEPLKESTEALRKSTEPLKESTEALRKSTEALKESTEPLKKSTEPLKETNTVKGKPEKDVRPPVLPPVENEKDAKSCSDDFPPLRKAELDEIANEECLEDNEDDATPIVNYTKARKETIKGKTKTVFMLDSDSDELEFEMGQEDMGTVWLAELYMDAGSETAEGEKTSGDLAVPTICSKKAAQPSTPDTTTQRNDQPPATSPGSEEPQSNGQTPADKGVTSGQASDTIVPPRRSKLKTLSFPVVLQEVAPGSSTTTADKDEAYRKDVLVLSQEMSGPLPSPGLVTSSKSLLEWCQEVTKGYKGVKVTNFNTSWRNGLAFCAILHHFYPDKIDFEALETNDIKLNNKKAFDGFAALGISRLMEPSDMVLLSVPDRLIVMTYLSQIRTHFTGQELSVLQIEHNSSQSSYAVTEPSQGSDVDAAARFCARKLQEGSISLEDSATEQASKPNGSLVPPPRTKRLTKGEEKGSGAGGLEGGAGESQTPVPPPRSHASAAKSGFGHVRDADLVKKRRLRLKSESMDEGDGLEQQSSTSKSTESAESVSDRAVKNGSSESETMSPVPVQESSVPSQEEDTLDTSQYVLSELQALESEQKHIDNRAGIVERRLRRLMESGSDRDEEEKLIQEWFTLVNKKNALIRRQDHLELLQEEQDLEKRFQLLNRELRAMMANEEWQKTKAQQHREELLLQELVSLVNQRDELVRDMDAKERGAVEEDERLERGLELRRRKFSNKDKCVLQ</sequence>
<reference evidence="10" key="1">
    <citation type="submission" date="2025-08" db="UniProtKB">
        <authorList>
            <consortium name="Ensembl"/>
        </authorList>
    </citation>
    <scope>IDENTIFICATION</scope>
</reference>
<feature type="region of interest" description="Disordered" evidence="6">
    <location>
        <begin position="1971"/>
        <end position="2023"/>
    </location>
</feature>
<feature type="compositionally biased region" description="Low complexity" evidence="6">
    <location>
        <begin position="467"/>
        <end position="479"/>
    </location>
</feature>
<keyword evidence="2" id="KW-0597">Phosphoprotein</keyword>
<feature type="domain" description="BMERB" evidence="9">
    <location>
        <begin position="2358"/>
        <end position="2509"/>
    </location>
</feature>
<reference evidence="10" key="2">
    <citation type="submission" date="2025-09" db="UniProtKB">
        <authorList>
            <consortium name="Ensembl"/>
        </authorList>
    </citation>
    <scope>IDENTIFICATION</scope>
</reference>
<dbReference type="InterPro" id="IPR050540">
    <property type="entry name" value="F-actin_Monoox_Mical"/>
</dbReference>
<keyword evidence="4 5" id="KW-0175">Coiled coil</keyword>
<feature type="compositionally biased region" description="Low complexity" evidence="6">
    <location>
        <begin position="516"/>
        <end position="539"/>
    </location>
</feature>
<evidence type="ECO:0000256" key="5">
    <source>
        <dbReference type="SAM" id="Coils"/>
    </source>
</evidence>
<feature type="region of interest" description="Disordered" evidence="6">
    <location>
        <begin position="1458"/>
        <end position="1496"/>
    </location>
</feature>
<feature type="compositionally biased region" description="Low complexity" evidence="6">
    <location>
        <begin position="1463"/>
        <end position="1472"/>
    </location>
</feature>
<dbReference type="InterPro" id="IPR036872">
    <property type="entry name" value="CH_dom_sf"/>
</dbReference>
<feature type="compositionally biased region" description="Pro residues" evidence="6">
    <location>
        <begin position="274"/>
        <end position="289"/>
    </location>
</feature>
<feature type="compositionally biased region" description="Basic and acidic residues" evidence="6">
    <location>
        <begin position="1017"/>
        <end position="1047"/>
    </location>
</feature>
<dbReference type="InterPro" id="IPR019448">
    <property type="entry name" value="NT-C2"/>
</dbReference>
<evidence type="ECO:0000259" key="9">
    <source>
        <dbReference type="PROSITE" id="PS51848"/>
    </source>
</evidence>
<feature type="domain" description="Calponin-homology (CH)" evidence="7">
    <location>
        <begin position="2075"/>
        <end position="2180"/>
    </location>
</feature>
<feature type="compositionally biased region" description="Basic and acidic residues" evidence="6">
    <location>
        <begin position="1182"/>
        <end position="1208"/>
    </location>
</feature>
<feature type="region of interest" description="Disordered" evidence="6">
    <location>
        <begin position="630"/>
        <end position="829"/>
    </location>
</feature>
<protein>
    <submittedName>
        <fullName evidence="10">Microtubule-associated protein futsch-like</fullName>
    </submittedName>
</protein>
<dbReference type="GO" id="GO:0005768">
    <property type="term" value="C:endosome"/>
    <property type="evidence" value="ECO:0007669"/>
    <property type="project" value="UniProtKB-SubCell"/>
</dbReference>
<feature type="compositionally biased region" description="Polar residues" evidence="6">
    <location>
        <begin position="761"/>
        <end position="773"/>
    </location>
</feature>
<evidence type="ECO:0000256" key="6">
    <source>
        <dbReference type="SAM" id="MobiDB-lite"/>
    </source>
</evidence>
<feature type="compositionally biased region" description="Basic and acidic residues" evidence="6">
    <location>
        <begin position="1475"/>
        <end position="1488"/>
    </location>
</feature>
<feature type="compositionally biased region" description="Low complexity" evidence="6">
    <location>
        <begin position="200"/>
        <end position="212"/>
    </location>
</feature>
<feature type="compositionally biased region" description="Basic and acidic residues" evidence="6">
    <location>
        <begin position="1637"/>
        <end position="1719"/>
    </location>
</feature>
<feature type="region of interest" description="Disordered" evidence="6">
    <location>
        <begin position="1637"/>
        <end position="1879"/>
    </location>
</feature>
<evidence type="ECO:0000259" key="7">
    <source>
        <dbReference type="PROSITE" id="PS50021"/>
    </source>
</evidence>
<feature type="compositionally biased region" description="Polar residues" evidence="6">
    <location>
        <begin position="1974"/>
        <end position="2004"/>
    </location>
</feature>
<name>A0A673YBJ4_SALTR</name>
<feature type="compositionally biased region" description="Basic and acidic residues" evidence="6">
    <location>
        <begin position="1068"/>
        <end position="1096"/>
    </location>
</feature>
<feature type="domain" description="C2 NT-type" evidence="8">
    <location>
        <begin position="8"/>
        <end position="157"/>
    </location>
</feature>
<dbReference type="PROSITE" id="PS51848">
    <property type="entry name" value="BMERB"/>
    <property type="match status" value="1"/>
</dbReference>
<dbReference type="PANTHER" id="PTHR23167">
    <property type="entry name" value="CALPONIN HOMOLOGY DOMAIN-CONTAINING PROTEIN DDB_G0272472-RELATED"/>
    <property type="match status" value="1"/>
</dbReference>
<dbReference type="Pfam" id="PF00307">
    <property type="entry name" value="CH"/>
    <property type="match status" value="1"/>
</dbReference>
<dbReference type="Pfam" id="PF10358">
    <property type="entry name" value="NT-C2"/>
    <property type="match status" value="1"/>
</dbReference>
<feature type="compositionally biased region" description="Basic and acidic residues" evidence="6">
    <location>
        <begin position="1226"/>
        <end position="1248"/>
    </location>
</feature>
<feature type="compositionally biased region" description="Polar residues" evidence="6">
    <location>
        <begin position="653"/>
        <end position="662"/>
    </location>
</feature>
<feature type="compositionally biased region" description="Low complexity" evidence="6">
    <location>
        <begin position="2320"/>
        <end position="2331"/>
    </location>
</feature>
<evidence type="ECO:0000256" key="4">
    <source>
        <dbReference type="ARBA" id="ARBA00023054"/>
    </source>
</evidence>
<organism evidence="10 11">
    <name type="scientific">Salmo trutta</name>
    <name type="common">Brown trout</name>
    <dbReference type="NCBI Taxonomy" id="8032"/>
    <lineage>
        <taxon>Eukaryota</taxon>
        <taxon>Metazoa</taxon>
        <taxon>Chordata</taxon>
        <taxon>Craniata</taxon>
        <taxon>Vertebrata</taxon>
        <taxon>Euteleostomi</taxon>
        <taxon>Actinopterygii</taxon>
        <taxon>Neopterygii</taxon>
        <taxon>Teleostei</taxon>
        <taxon>Protacanthopterygii</taxon>
        <taxon>Salmoniformes</taxon>
        <taxon>Salmonidae</taxon>
        <taxon>Salmoninae</taxon>
        <taxon>Salmo</taxon>
    </lineage>
</organism>
<dbReference type="Gene3D" id="1.10.287.950">
    <property type="entry name" value="Methyl-accepting chemotaxis protein"/>
    <property type="match status" value="1"/>
</dbReference>
<proteinExistence type="predicted"/>
<dbReference type="Proteomes" id="UP000472277">
    <property type="component" value="Chromosome 19"/>
</dbReference>
<evidence type="ECO:0000313" key="10">
    <source>
        <dbReference type="Ensembl" id="ENSSTUP00000031868.1"/>
    </source>
</evidence>
<feature type="compositionally biased region" description="Basic and acidic residues" evidence="6">
    <location>
        <begin position="1860"/>
        <end position="1879"/>
    </location>
</feature>
<dbReference type="Gene3D" id="1.10.418.10">
    <property type="entry name" value="Calponin-like domain"/>
    <property type="match status" value="1"/>
</dbReference>
<dbReference type="Pfam" id="PF12130">
    <property type="entry name" value="bMERB_dom"/>
    <property type="match status" value="1"/>
</dbReference>
<dbReference type="Ensembl" id="ENSSTUT00000033304.1">
    <property type="protein sequence ID" value="ENSSTUP00000031868.1"/>
    <property type="gene ID" value="ENSSTUG00000013617.1"/>
</dbReference>
<gene>
    <name evidence="10" type="primary">LOC115154843</name>
</gene>
<feature type="compositionally biased region" description="Low complexity" evidence="6">
    <location>
        <begin position="290"/>
        <end position="299"/>
    </location>
</feature>
<feature type="compositionally biased region" description="Basic and acidic residues" evidence="6">
    <location>
        <begin position="694"/>
        <end position="715"/>
    </location>
</feature>
<feature type="compositionally biased region" description="Low complexity" evidence="6">
    <location>
        <begin position="2348"/>
        <end position="2359"/>
    </location>
</feature>
<dbReference type="PROSITE" id="PS50021">
    <property type="entry name" value="CH"/>
    <property type="match status" value="1"/>
</dbReference>
<feature type="coiled-coil region" evidence="5">
    <location>
        <begin position="2432"/>
        <end position="2459"/>
    </location>
</feature>
<dbReference type="SMART" id="SM01203">
    <property type="entry name" value="DUF3585"/>
    <property type="match status" value="1"/>
</dbReference>
<feature type="compositionally biased region" description="Polar residues" evidence="6">
    <location>
        <begin position="981"/>
        <end position="994"/>
    </location>
</feature>
<feature type="compositionally biased region" description="Basic and acidic residues" evidence="6">
    <location>
        <begin position="1727"/>
        <end position="1838"/>
    </location>
</feature>